<dbReference type="Gene3D" id="1.10.10.580">
    <property type="entry name" value="Structural maintenance of chromosome 1. Chain E"/>
    <property type="match status" value="1"/>
</dbReference>
<feature type="compositionally biased region" description="Basic and acidic residues" evidence="1">
    <location>
        <begin position="19"/>
        <end position="29"/>
    </location>
</feature>
<feature type="compositionally biased region" description="Acidic residues" evidence="1">
    <location>
        <begin position="105"/>
        <end position="117"/>
    </location>
</feature>
<dbReference type="STRING" id="797209.GCA_000376445_02666"/>
<dbReference type="Gene3D" id="6.10.250.2410">
    <property type="match status" value="1"/>
</dbReference>
<name>E7QTK4_HALPU</name>
<dbReference type="Pfam" id="PF02616">
    <property type="entry name" value="SMC_ScpA"/>
    <property type="match status" value="1"/>
</dbReference>
<reference evidence="3" key="3">
    <citation type="submission" date="2016-11" db="EMBL/GenBank/DDBJ databases">
        <authorList>
            <person name="Jaros S."/>
            <person name="Januszkiewicz K."/>
            <person name="Wedrychowicz H."/>
        </authorList>
    </citation>
    <scope>NUCLEOTIDE SEQUENCE [LARGE SCALE GENOMIC DNA]</scope>
    <source>
        <strain evidence="3">DX253</strain>
    </source>
</reference>
<evidence type="ECO:0000313" key="3">
    <source>
        <dbReference type="EMBL" id="SHK83447.1"/>
    </source>
</evidence>
<reference evidence="2 4" key="1">
    <citation type="journal article" date="2014" name="ISME J.">
        <title>Trehalose/2-sulfotrehalose biosynthesis and glycine-betaine uptake are widely spread mechanisms for osmoadaptation in the Halobacteriales.</title>
        <authorList>
            <person name="Youssef N.H."/>
            <person name="Savage-Ashlock K.N."/>
            <person name="McCully A.L."/>
            <person name="Luedtke B."/>
            <person name="Shaw E.I."/>
            <person name="Hoff W.D."/>
            <person name="Elshahed M.S."/>
        </authorList>
    </citation>
    <scope>NUCLEOTIDE SEQUENCE [LARGE SCALE GENOMIC DNA]</scope>
    <source>
        <strain evidence="2 4">DX253</strain>
    </source>
</reference>
<dbReference type="Proteomes" id="UP000003751">
    <property type="component" value="Unassembled WGS sequence"/>
</dbReference>
<keyword evidence="5" id="KW-1185">Reference proteome</keyword>
<accession>E7QTK4</accession>
<dbReference type="EMBL" id="FRAN01000003">
    <property type="protein sequence ID" value="SHK83447.1"/>
    <property type="molecule type" value="Genomic_DNA"/>
</dbReference>
<protein>
    <submittedName>
        <fullName evidence="2">Chromosome segregation and condensation protein ScpA</fullName>
    </submittedName>
    <submittedName>
        <fullName evidence="3">Condensin subunit ScpA</fullName>
    </submittedName>
</protein>
<feature type="region of interest" description="Disordered" evidence="1">
    <location>
        <begin position="105"/>
        <end position="126"/>
    </location>
</feature>
<feature type="region of interest" description="Disordered" evidence="1">
    <location>
        <begin position="1"/>
        <end position="45"/>
    </location>
</feature>
<dbReference type="PANTHER" id="PTHR33969">
    <property type="entry name" value="SEGREGATION AND CONDENSATION PROTEIN A"/>
    <property type="match status" value="1"/>
</dbReference>
<reference evidence="5" key="2">
    <citation type="submission" date="2016-11" db="EMBL/GenBank/DDBJ databases">
        <authorList>
            <person name="Varghese N."/>
            <person name="Submissions S."/>
        </authorList>
    </citation>
    <scope>NUCLEOTIDE SEQUENCE [LARGE SCALE GENOMIC DNA]</scope>
    <source>
        <strain evidence="5">DX253</strain>
    </source>
</reference>
<dbReference type="RefSeq" id="WP_007979576.1">
    <property type="nucleotide sequence ID" value="NZ_AEMG01000009.1"/>
</dbReference>
<evidence type="ECO:0000313" key="2">
    <source>
        <dbReference type="EMBL" id="EFW91933.1"/>
    </source>
</evidence>
<dbReference type="PATRIC" id="fig|797209.4.peg.2092"/>
<proteinExistence type="predicted"/>
<evidence type="ECO:0000313" key="5">
    <source>
        <dbReference type="Proteomes" id="UP000184203"/>
    </source>
</evidence>
<dbReference type="eggNOG" id="arCOG02610">
    <property type="taxonomic scope" value="Archaea"/>
</dbReference>
<dbReference type="OrthoDB" id="53244at2157"/>
<organism evidence="2 4">
    <name type="scientific">Haladaptatus paucihalophilus DX253</name>
    <dbReference type="NCBI Taxonomy" id="797209"/>
    <lineage>
        <taxon>Archaea</taxon>
        <taxon>Methanobacteriati</taxon>
        <taxon>Methanobacteriota</taxon>
        <taxon>Stenosarchaea group</taxon>
        <taxon>Halobacteria</taxon>
        <taxon>Halobacteriales</taxon>
        <taxon>Haladaptataceae</taxon>
        <taxon>Haladaptatus</taxon>
    </lineage>
</organism>
<dbReference type="InterPro" id="IPR023093">
    <property type="entry name" value="ScpA-like_C"/>
</dbReference>
<dbReference type="EMBL" id="AEMG01000009">
    <property type="protein sequence ID" value="EFW91933.1"/>
    <property type="molecule type" value="Genomic_DNA"/>
</dbReference>
<sequence length="302" mass="34486">MTEEFSEENRDDDIPLDIAGHEDRERGESDLLSDLPTEESDDEVEPVELLVQLAEEGEIEPWDIDIVDVTDKFLDRLDGTDLRTSGRALFYASVLLRMKSDALLSEDEPEEEAELEPWEPPMSMDETDGFDPVASLEDEMERRLDRKSARGKPETLDELVRELRERERGSWWKESRTYDTSGSPQGFQRGTQTLDYHSGDDMRFDDEPTESEVTGTTHDEDIETVIDDVRGALVEQYEAGRTEVLYAEIETVGSTRVMTYLALLFLAHRGTLVLEQDDLFGDLWVQDARETDDAEPPELLAD</sequence>
<evidence type="ECO:0000313" key="4">
    <source>
        <dbReference type="Proteomes" id="UP000003751"/>
    </source>
</evidence>
<dbReference type="AlphaFoldDB" id="E7QTK4"/>
<dbReference type="InterPro" id="IPR003768">
    <property type="entry name" value="ScpA"/>
</dbReference>
<dbReference type="PANTHER" id="PTHR33969:SF2">
    <property type="entry name" value="SEGREGATION AND CONDENSATION PROTEIN A"/>
    <property type="match status" value="1"/>
</dbReference>
<feature type="compositionally biased region" description="Acidic residues" evidence="1">
    <location>
        <begin position="36"/>
        <end position="45"/>
    </location>
</feature>
<evidence type="ECO:0000256" key="1">
    <source>
        <dbReference type="SAM" id="MobiDB-lite"/>
    </source>
</evidence>
<dbReference type="Proteomes" id="UP000184203">
    <property type="component" value="Unassembled WGS sequence"/>
</dbReference>
<gene>
    <name evidence="3" type="ORF">SAMN05444342_2333</name>
    <name evidence="2" type="ORF">ZOD2009_10660</name>
</gene>
<feature type="compositionally biased region" description="Acidic residues" evidence="1">
    <location>
        <begin position="1"/>
        <end position="15"/>
    </location>
</feature>